<protein>
    <recommendedName>
        <fullName evidence="1">J domain-containing protein</fullName>
    </recommendedName>
</protein>
<dbReference type="InterPro" id="IPR050817">
    <property type="entry name" value="DjlA_DnaK_co-chaperone"/>
</dbReference>
<keyword evidence="3" id="KW-1185">Reference proteome</keyword>
<accession>A0AAV0BYE4</accession>
<dbReference type="InterPro" id="IPR001623">
    <property type="entry name" value="DnaJ_domain"/>
</dbReference>
<dbReference type="PANTHER" id="PTHR24074">
    <property type="entry name" value="CO-CHAPERONE PROTEIN DJLA"/>
    <property type="match status" value="1"/>
</dbReference>
<gene>
    <name evidence="2" type="ORF">PPACK8108_LOCUS26003</name>
</gene>
<dbReference type="PRINTS" id="PR00625">
    <property type="entry name" value="JDOMAIN"/>
</dbReference>
<sequence>MMQVPSDYFTATKEFKEAVKSIQLGDFMGASRKLADILAGSQQKIQPISQQSTNLQINTLLNLATCYLRLGLFQDSKNIVDKLATPDHLLSVSIGHENFGQLAELFSKLEDGFCEKPKKKINFQINDVDVEILYLRRGIKLMEKHNYILAVKMLEIGLTNDNVSIKKENKHIIQLVRVNLAKCYISLKIPQKAKDIIFPLLIPDEYFSVSIKDNLFLEVSRLKRHLFNVKNPTAADFLQPVGMDYIFDGVKSNCLYGILCLSKNSSTSEIKHSYHELTKILHPDKGGNDKLMQEVSFHVIKFISVKADSTRKVSFAYQILSSPEKRGKYDKQLK</sequence>
<dbReference type="CDD" id="cd06257">
    <property type="entry name" value="DnaJ"/>
    <property type="match status" value="1"/>
</dbReference>
<feature type="domain" description="J" evidence="1">
    <location>
        <begin position="254"/>
        <end position="333"/>
    </location>
</feature>
<name>A0AAV0BYE4_PHAPC</name>
<dbReference type="AlphaFoldDB" id="A0AAV0BYE4"/>
<dbReference type="Proteomes" id="UP001153365">
    <property type="component" value="Unassembled WGS sequence"/>
</dbReference>
<reference evidence="2" key="1">
    <citation type="submission" date="2022-06" db="EMBL/GenBank/DDBJ databases">
        <authorList>
            <consortium name="SYNGENTA / RWTH Aachen University"/>
        </authorList>
    </citation>
    <scope>NUCLEOTIDE SEQUENCE</scope>
</reference>
<dbReference type="EMBL" id="CALTRL010006349">
    <property type="protein sequence ID" value="CAH7690601.1"/>
    <property type="molecule type" value="Genomic_DNA"/>
</dbReference>
<dbReference type="SUPFAM" id="SSF46565">
    <property type="entry name" value="Chaperone J-domain"/>
    <property type="match status" value="1"/>
</dbReference>
<organism evidence="2 3">
    <name type="scientific">Phakopsora pachyrhizi</name>
    <name type="common">Asian soybean rust disease fungus</name>
    <dbReference type="NCBI Taxonomy" id="170000"/>
    <lineage>
        <taxon>Eukaryota</taxon>
        <taxon>Fungi</taxon>
        <taxon>Dikarya</taxon>
        <taxon>Basidiomycota</taxon>
        <taxon>Pucciniomycotina</taxon>
        <taxon>Pucciniomycetes</taxon>
        <taxon>Pucciniales</taxon>
        <taxon>Phakopsoraceae</taxon>
        <taxon>Phakopsora</taxon>
    </lineage>
</organism>
<proteinExistence type="predicted"/>
<evidence type="ECO:0000313" key="3">
    <source>
        <dbReference type="Proteomes" id="UP001153365"/>
    </source>
</evidence>
<evidence type="ECO:0000313" key="2">
    <source>
        <dbReference type="EMBL" id="CAH7690601.1"/>
    </source>
</evidence>
<dbReference type="Pfam" id="PF00226">
    <property type="entry name" value="DnaJ"/>
    <property type="match status" value="1"/>
</dbReference>
<dbReference type="SMART" id="SM00271">
    <property type="entry name" value="DnaJ"/>
    <property type="match status" value="1"/>
</dbReference>
<dbReference type="InterPro" id="IPR036869">
    <property type="entry name" value="J_dom_sf"/>
</dbReference>
<dbReference type="Gene3D" id="1.10.287.110">
    <property type="entry name" value="DnaJ domain"/>
    <property type="match status" value="1"/>
</dbReference>
<evidence type="ECO:0000259" key="1">
    <source>
        <dbReference type="PROSITE" id="PS50076"/>
    </source>
</evidence>
<dbReference type="PROSITE" id="PS50076">
    <property type="entry name" value="DNAJ_2"/>
    <property type="match status" value="1"/>
</dbReference>
<comment type="caution">
    <text evidence="2">The sequence shown here is derived from an EMBL/GenBank/DDBJ whole genome shotgun (WGS) entry which is preliminary data.</text>
</comment>